<dbReference type="SUPFAM" id="SSF46955">
    <property type="entry name" value="Putative DNA-binding domain"/>
    <property type="match status" value="1"/>
</dbReference>
<sequence>MLTLEQWNKTLPKPKNMETIRRWARNGQIWPPPIFDGHQYFVREDAEKRVNAQPTKSPGTLLMRIKNGTEQKSHSPRSASKSVRQK</sequence>
<dbReference type="InterPro" id="IPR038137">
    <property type="entry name" value="Excisionase-like_sf"/>
</dbReference>
<dbReference type="InterPro" id="IPR012884">
    <property type="entry name" value="Excisionase-like"/>
</dbReference>
<evidence type="ECO:0000256" key="3">
    <source>
        <dbReference type="SAM" id="MobiDB-lite"/>
    </source>
</evidence>
<evidence type="ECO:0000313" key="5">
    <source>
        <dbReference type="EMBL" id="STQ81364.1"/>
    </source>
</evidence>
<evidence type="ECO:0000259" key="4">
    <source>
        <dbReference type="Pfam" id="PF07825"/>
    </source>
</evidence>
<dbReference type="AlphaFoldDB" id="A0A377PMZ3"/>
<organism evidence="5 6">
    <name type="scientific">Hafnia alvei</name>
    <dbReference type="NCBI Taxonomy" id="569"/>
    <lineage>
        <taxon>Bacteria</taxon>
        <taxon>Pseudomonadati</taxon>
        <taxon>Pseudomonadota</taxon>
        <taxon>Gammaproteobacteria</taxon>
        <taxon>Enterobacterales</taxon>
        <taxon>Hafniaceae</taxon>
        <taxon>Hafnia</taxon>
    </lineage>
</organism>
<keyword evidence="1" id="KW-0238">DNA-binding</keyword>
<dbReference type="Proteomes" id="UP000254821">
    <property type="component" value="Unassembled WGS sequence"/>
</dbReference>
<feature type="region of interest" description="Disordered" evidence="3">
    <location>
        <begin position="48"/>
        <end position="86"/>
    </location>
</feature>
<name>A0A377PMZ3_HAFAL</name>
<proteinExistence type="predicted"/>
<dbReference type="GO" id="GO:0006310">
    <property type="term" value="P:DNA recombination"/>
    <property type="evidence" value="ECO:0007669"/>
    <property type="project" value="UniProtKB-KW"/>
</dbReference>
<feature type="compositionally biased region" description="Polar residues" evidence="3">
    <location>
        <begin position="76"/>
        <end position="86"/>
    </location>
</feature>
<protein>
    <submittedName>
        <fullName evidence="5">Excisionase-like protein</fullName>
    </submittedName>
</protein>
<evidence type="ECO:0000256" key="2">
    <source>
        <dbReference type="ARBA" id="ARBA00023172"/>
    </source>
</evidence>
<feature type="domain" description="Excisionase-like" evidence="4">
    <location>
        <begin position="2"/>
        <end position="72"/>
    </location>
</feature>
<reference evidence="5 6" key="1">
    <citation type="submission" date="2018-06" db="EMBL/GenBank/DDBJ databases">
        <authorList>
            <consortium name="Pathogen Informatics"/>
            <person name="Doyle S."/>
        </authorList>
    </citation>
    <scope>NUCLEOTIDE SEQUENCE [LARGE SCALE GENOMIC DNA]</scope>
    <source>
        <strain evidence="5 6">NCTC8105</strain>
    </source>
</reference>
<dbReference type="InterPro" id="IPR009061">
    <property type="entry name" value="DNA-bd_dom_put_sf"/>
</dbReference>
<accession>A0A377PMZ3</accession>
<evidence type="ECO:0000313" key="6">
    <source>
        <dbReference type="Proteomes" id="UP000254821"/>
    </source>
</evidence>
<gene>
    <name evidence="5" type="ORF">NCTC8105_03544</name>
</gene>
<evidence type="ECO:0000256" key="1">
    <source>
        <dbReference type="ARBA" id="ARBA00023125"/>
    </source>
</evidence>
<dbReference type="GO" id="GO:0003677">
    <property type="term" value="F:DNA binding"/>
    <property type="evidence" value="ECO:0007669"/>
    <property type="project" value="UniProtKB-KW"/>
</dbReference>
<dbReference type="Pfam" id="PF07825">
    <property type="entry name" value="Exc"/>
    <property type="match status" value="1"/>
</dbReference>
<keyword evidence="2" id="KW-0233">DNA recombination</keyword>
<dbReference type="Gene3D" id="1.10.1660.20">
    <property type="match status" value="1"/>
</dbReference>
<dbReference type="EMBL" id="UGHP01000001">
    <property type="protein sequence ID" value="STQ81364.1"/>
    <property type="molecule type" value="Genomic_DNA"/>
</dbReference>